<dbReference type="Gene3D" id="2.30.30.30">
    <property type="match status" value="1"/>
</dbReference>
<dbReference type="InterPro" id="IPR020599">
    <property type="entry name" value="Transl_elong_fac_P/YeiP"/>
</dbReference>
<dbReference type="EMBL" id="JAMQGP010000001">
    <property type="protein sequence ID" value="MCM2678436.1"/>
    <property type="molecule type" value="Genomic_DNA"/>
</dbReference>
<dbReference type="PROSITE" id="PS01275">
    <property type="entry name" value="EFP"/>
    <property type="match status" value="1"/>
</dbReference>
<dbReference type="RefSeq" id="WP_251259803.1">
    <property type="nucleotide sequence ID" value="NZ_JAMQGP010000001.1"/>
</dbReference>
<dbReference type="GO" id="GO:0003746">
    <property type="term" value="F:translation elongation factor activity"/>
    <property type="evidence" value="ECO:0007669"/>
    <property type="project" value="UniProtKB-KW"/>
</dbReference>
<evidence type="ECO:0000313" key="4">
    <source>
        <dbReference type="EMBL" id="MCM2678436.1"/>
    </source>
</evidence>
<evidence type="ECO:0000256" key="1">
    <source>
        <dbReference type="ARBA" id="ARBA00009479"/>
    </source>
</evidence>
<dbReference type="SMART" id="SM00841">
    <property type="entry name" value="Elong-fact-P_C"/>
    <property type="match status" value="1"/>
</dbReference>
<dbReference type="Proteomes" id="UP001165393">
    <property type="component" value="Unassembled WGS sequence"/>
</dbReference>
<gene>
    <name evidence="4" type="ORF">NAF29_01960</name>
</gene>
<evidence type="ECO:0000259" key="3">
    <source>
        <dbReference type="SMART" id="SM01185"/>
    </source>
</evidence>
<dbReference type="InterPro" id="IPR008991">
    <property type="entry name" value="Translation_prot_SH3-like_sf"/>
</dbReference>
<dbReference type="PIRSF" id="PIRSF005901">
    <property type="entry name" value="EF-P"/>
    <property type="match status" value="1"/>
</dbReference>
<dbReference type="Gene3D" id="2.40.50.140">
    <property type="entry name" value="Nucleic acid-binding proteins"/>
    <property type="match status" value="2"/>
</dbReference>
<dbReference type="CDD" id="cd04470">
    <property type="entry name" value="S1_EF-P_repeat_1"/>
    <property type="match status" value="1"/>
</dbReference>
<dbReference type="InterPro" id="IPR013852">
    <property type="entry name" value="Transl_elong_P/YeiP_CS"/>
</dbReference>
<protein>
    <submittedName>
        <fullName evidence="4">Elongation factor P-like protein YeiP</fullName>
    </submittedName>
</protein>
<feature type="domain" description="Translation elongation factor P/YeiP central" evidence="3">
    <location>
        <begin position="69"/>
        <end position="124"/>
    </location>
</feature>
<dbReference type="GO" id="GO:0043043">
    <property type="term" value="P:peptide biosynthetic process"/>
    <property type="evidence" value="ECO:0007669"/>
    <property type="project" value="InterPro"/>
</dbReference>
<dbReference type="InterPro" id="IPR012340">
    <property type="entry name" value="NA-bd_OB-fold"/>
</dbReference>
<dbReference type="Pfam" id="PF01132">
    <property type="entry name" value="EFP"/>
    <property type="match status" value="1"/>
</dbReference>
<sequence>MAKASEFKKGMVLEVNSVPHIVKTIEARNTSSRGAATLYEVRLNNLITQQKFDLLLKSDDQYPVLDCERAEVQYSYTDGDQYVFIRMDDYSQHPVNIEDISDELGYITEGLEGIVALIVGGVVAGLELPSSVILPIVDTSTSIKGSSSSARTKPAILCTGLEVQVPEDIALGDIIKINTATGQYMSRA</sequence>
<evidence type="ECO:0000259" key="2">
    <source>
        <dbReference type="SMART" id="SM00841"/>
    </source>
</evidence>
<dbReference type="InterPro" id="IPR014722">
    <property type="entry name" value="Rib_uL2_dom2"/>
</dbReference>
<dbReference type="PANTHER" id="PTHR30053:SF14">
    <property type="entry name" value="TRANSLATION ELONGATION FACTOR KOW-LIKE DOMAIN-CONTAINING PROTEIN"/>
    <property type="match status" value="1"/>
</dbReference>
<dbReference type="FunFam" id="2.40.50.140:FF:000004">
    <property type="entry name" value="Elongation factor P"/>
    <property type="match status" value="1"/>
</dbReference>
<accession>A0AA41W417</accession>
<dbReference type="PANTHER" id="PTHR30053">
    <property type="entry name" value="ELONGATION FACTOR P"/>
    <property type="match status" value="1"/>
</dbReference>
<dbReference type="InterPro" id="IPR013185">
    <property type="entry name" value="Transl_elong_KOW-like"/>
</dbReference>
<name>A0AA41W417_9GAMM</name>
<dbReference type="InterPro" id="IPR015365">
    <property type="entry name" value="Elong-fact-P_C"/>
</dbReference>
<dbReference type="AlphaFoldDB" id="A0AA41W417"/>
<dbReference type="GO" id="GO:0005829">
    <property type="term" value="C:cytosol"/>
    <property type="evidence" value="ECO:0007669"/>
    <property type="project" value="UniProtKB-ARBA"/>
</dbReference>
<dbReference type="InterPro" id="IPR001059">
    <property type="entry name" value="Transl_elong_P/YeiP_cen"/>
</dbReference>
<reference evidence="4 5" key="1">
    <citation type="journal article" date="2013" name="Antonie Van Leeuwenhoek">
        <title>Echinimonas agarilytica gen. nov., sp. nov., a new gammaproteobacterium isolated from the sea urchin Strongylocentrotus intermedius.</title>
        <authorList>
            <person name="Nedashkovskaya O.I."/>
            <person name="Stenkova A.M."/>
            <person name="Zhukova N.V."/>
            <person name="Van Trappen S."/>
            <person name="Lee J.S."/>
            <person name="Kim S.B."/>
        </authorList>
    </citation>
    <scope>NUCLEOTIDE SEQUENCE [LARGE SCALE GENOMIC DNA]</scope>
    <source>
        <strain evidence="4 5">KMM 6351</strain>
    </source>
</reference>
<comment type="caution">
    <text evidence="4">The sequence shown here is derived from an EMBL/GenBank/DDBJ whole genome shotgun (WGS) entry which is preliminary data.</text>
</comment>
<dbReference type="SUPFAM" id="SSF50249">
    <property type="entry name" value="Nucleic acid-binding proteins"/>
    <property type="match status" value="2"/>
</dbReference>
<keyword evidence="4" id="KW-0648">Protein biosynthesis</keyword>
<evidence type="ECO:0000313" key="5">
    <source>
        <dbReference type="Proteomes" id="UP001165393"/>
    </source>
</evidence>
<feature type="domain" description="Elongation factor P C-terminal" evidence="2">
    <location>
        <begin position="132"/>
        <end position="187"/>
    </location>
</feature>
<dbReference type="SUPFAM" id="SSF50104">
    <property type="entry name" value="Translation proteins SH3-like domain"/>
    <property type="match status" value="1"/>
</dbReference>
<comment type="similarity">
    <text evidence="1">Belongs to the elongation factor P family.</text>
</comment>
<dbReference type="SMART" id="SM01185">
    <property type="entry name" value="EFP"/>
    <property type="match status" value="1"/>
</dbReference>
<keyword evidence="5" id="KW-1185">Reference proteome</keyword>
<proteinExistence type="inferred from homology"/>
<keyword evidence="4" id="KW-0251">Elongation factor</keyword>
<organism evidence="4 5">
    <name type="scientific">Echinimonas agarilytica</name>
    <dbReference type="NCBI Taxonomy" id="1215918"/>
    <lineage>
        <taxon>Bacteria</taxon>
        <taxon>Pseudomonadati</taxon>
        <taxon>Pseudomonadota</taxon>
        <taxon>Gammaproteobacteria</taxon>
        <taxon>Alteromonadales</taxon>
        <taxon>Echinimonadaceae</taxon>
        <taxon>Echinimonas</taxon>
    </lineage>
</organism>
<dbReference type="Pfam" id="PF08207">
    <property type="entry name" value="EFP_N"/>
    <property type="match status" value="1"/>
</dbReference>
<dbReference type="Pfam" id="PF09285">
    <property type="entry name" value="Elong-fact-P_C"/>
    <property type="match status" value="1"/>
</dbReference>